<evidence type="ECO:0000256" key="2">
    <source>
        <dbReference type="ARBA" id="ARBA00023134"/>
    </source>
</evidence>
<dbReference type="PANTHER" id="PTHR11566:SF21">
    <property type="entry name" value="DYNAMIN RELATED PROTEIN 1, ISOFORM A"/>
    <property type="match status" value="1"/>
</dbReference>
<reference evidence="7" key="1">
    <citation type="submission" date="2020-01" db="EMBL/GenBank/DDBJ databases">
        <authorList>
            <consortium name="DOE Joint Genome Institute"/>
            <person name="Haridas S."/>
            <person name="Albert R."/>
            <person name="Binder M."/>
            <person name="Bloem J."/>
            <person name="Labutti K."/>
            <person name="Salamov A."/>
            <person name="Andreopoulos B."/>
            <person name="Baker S.E."/>
            <person name="Barry K."/>
            <person name="Bills G."/>
            <person name="Bluhm B.H."/>
            <person name="Cannon C."/>
            <person name="Castanera R."/>
            <person name="Culley D.E."/>
            <person name="Daum C."/>
            <person name="Ezra D."/>
            <person name="Gonzalez J.B."/>
            <person name="Henrissat B."/>
            <person name="Kuo A."/>
            <person name="Liang C."/>
            <person name="Lipzen A."/>
            <person name="Lutzoni F."/>
            <person name="Magnuson J."/>
            <person name="Mondo S."/>
            <person name="Nolan M."/>
            <person name="Ohm R."/>
            <person name="Pangilinan J."/>
            <person name="Park H.-J."/>
            <person name="Ramirez L."/>
            <person name="Alfaro M."/>
            <person name="Sun H."/>
            <person name="Tritt A."/>
            <person name="Yoshinaga Y."/>
            <person name="Zwiers L.-H."/>
            <person name="Turgeon B.G."/>
            <person name="Goodwin S.B."/>
            <person name="Spatafora J.W."/>
            <person name="Crous P.W."/>
            <person name="Grigoriev I.V."/>
        </authorList>
    </citation>
    <scope>NUCLEOTIDE SEQUENCE</scope>
    <source>
        <strain evidence="7">CBS 342.82</strain>
    </source>
</reference>
<dbReference type="GO" id="GO:0048312">
    <property type="term" value="P:intracellular distribution of mitochondria"/>
    <property type="evidence" value="ECO:0007669"/>
    <property type="project" value="TreeGrafter"/>
</dbReference>
<dbReference type="AlphaFoldDB" id="A0A6J3M5Y5"/>
<dbReference type="Gene3D" id="1.20.120.1240">
    <property type="entry name" value="Dynamin, middle domain"/>
    <property type="match status" value="1"/>
</dbReference>
<dbReference type="GO" id="GO:0000266">
    <property type="term" value="P:mitochondrial fission"/>
    <property type="evidence" value="ECO:0007669"/>
    <property type="project" value="TreeGrafter"/>
</dbReference>
<organism evidence="7">
    <name type="scientific">Dissoconium aciculare CBS 342.82</name>
    <dbReference type="NCBI Taxonomy" id="1314786"/>
    <lineage>
        <taxon>Eukaryota</taxon>
        <taxon>Fungi</taxon>
        <taxon>Dikarya</taxon>
        <taxon>Ascomycota</taxon>
        <taxon>Pezizomycotina</taxon>
        <taxon>Dothideomycetes</taxon>
        <taxon>Dothideomycetidae</taxon>
        <taxon>Mycosphaerellales</taxon>
        <taxon>Dissoconiaceae</taxon>
        <taxon>Dissoconium</taxon>
    </lineage>
</organism>
<dbReference type="PROSITE" id="PS51718">
    <property type="entry name" value="G_DYNAMIN_2"/>
    <property type="match status" value="1"/>
</dbReference>
<dbReference type="CDD" id="cd08771">
    <property type="entry name" value="DLP_1"/>
    <property type="match status" value="1"/>
</dbReference>
<feature type="compositionally biased region" description="Basic and acidic residues" evidence="3">
    <location>
        <begin position="417"/>
        <end position="432"/>
    </location>
</feature>
<dbReference type="FunFam" id="3.40.50.300:FF:001425">
    <property type="entry name" value="Dynamin GTPase, putative"/>
    <property type="match status" value="1"/>
</dbReference>
<reference evidence="7" key="3">
    <citation type="submission" date="2025-08" db="UniProtKB">
        <authorList>
            <consortium name="RefSeq"/>
        </authorList>
    </citation>
    <scope>IDENTIFICATION</scope>
    <source>
        <strain evidence="7">CBS 342.82</strain>
    </source>
</reference>
<dbReference type="GO" id="GO:0005525">
    <property type="term" value="F:GTP binding"/>
    <property type="evidence" value="ECO:0007669"/>
    <property type="project" value="InterPro"/>
</dbReference>
<sequence length="714" mass="79914">MATTGSLNGLQSDKSAKRLKQISALRGLGIDNSIDLPQLVVCGDQSSGKSSVLEGLTGIPFPRDDGVCTRFPTEIIITHDETRPQTITASIIPFSNTHRPSETLKSLKDFNRSITTFEQLPKTIAEAGSLMGLRGYGEKNEDGPSFGRDVLQIKVSNQSGQHLSIVDLPGLISVASDVQTEADVEIVHQTVTSYIEKPRTIILAVVQAGNDIANQSIIKESKRFDKSGERTVGIITKPDLINLGTEARIAALANNKDTTKLQLGFFIVKNPSPLEIQAKITATEREANEQRFFQSPPWKGRLDSEKVGIIKLKQYLQKLLDSHIEKELPKVRHDMKTKIRTATDALAMLPVDRPTPADKRIFLSELAGKYQRLLNAALNGEYGSTGGDFFAASGHDIGPTRLRALVHDVNTDFADYMREKGPRPRVPRERQKNSPSPATDIHPEYDDDVTFLTEDQMKLWVLQMHRRSRGKELSGNFNAVLLAELFHHECRRWVKIASAHIEQMYSLLIEFNQILLDHLRMEPRVQNEIHDRIQTNLQSALDSAHTELKQLWEDESLQPITYNHYYTDNVQKANLGEAKRRVKAAMSLNGAAKNPSEDENGENLKPITVAALFAAMEERLVVDMDEQACKEALASLDAYYKVAMKTWVDNVCRQVIERRLLRILPSIFSPQLVAGYSDEELDAIAGEGFDVVEKRKQLKQELQGLQAGMDILKR</sequence>
<dbReference type="PRINTS" id="PR00195">
    <property type="entry name" value="DYNAMIN"/>
</dbReference>
<dbReference type="GO" id="GO:0005874">
    <property type="term" value="C:microtubule"/>
    <property type="evidence" value="ECO:0007669"/>
    <property type="project" value="TreeGrafter"/>
</dbReference>
<evidence type="ECO:0000256" key="3">
    <source>
        <dbReference type="SAM" id="MobiDB-lite"/>
    </source>
</evidence>
<dbReference type="InterPro" id="IPR000375">
    <property type="entry name" value="Dynamin_stalk"/>
</dbReference>
<dbReference type="GO" id="GO:0003924">
    <property type="term" value="F:GTPase activity"/>
    <property type="evidence" value="ECO:0007669"/>
    <property type="project" value="InterPro"/>
</dbReference>
<keyword evidence="6" id="KW-1185">Reference proteome</keyword>
<accession>A0A6J3M5Y5</accession>
<dbReference type="Proteomes" id="UP000504637">
    <property type="component" value="Unplaced"/>
</dbReference>
<feature type="domain" description="GED" evidence="4">
    <location>
        <begin position="629"/>
        <end position="714"/>
    </location>
</feature>
<dbReference type="OrthoDB" id="415706at2759"/>
<dbReference type="InterPro" id="IPR045063">
    <property type="entry name" value="Dynamin_N"/>
</dbReference>
<dbReference type="InterPro" id="IPR001401">
    <property type="entry name" value="Dynamin_GTPase"/>
</dbReference>
<dbReference type="RefSeq" id="XP_033459298.1">
    <property type="nucleotide sequence ID" value="XM_033606481.1"/>
</dbReference>
<dbReference type="Gene3D" id="3.40.50.300">
    <property type="entry name" value="P-loop containing nucleotide triphosphate hydrolases"/>
    <property type="match status" value="1"/>
</dbReference>
<dbReference type="PANTHER" id="PTHR11566">
    <property type="entry name" value="DYNAMIN"/>
    <property type="match status" value="1"/>
</dbReference>
<dbReference type="Pfam" id="PF00350">
    <property type="entry name" value="Dynamin_N"/>
    <property type="match status" value="1"/>
</dbReference>
<dbReference type="GeneID" id="54364281"/>
<dbReference type="GO" id="GO:0016020">
    <property type="term" value="C:membrane"/>
    <property type="evidence" value="ECO:0007669"/>
    <property type="project" value="TreeGrafter"/>
</dbReference>
<feature type="region of interest" description="Disordered" evidence="3">
    <location>
        <begin position="417"/>
        <end position="445"/>
    </location>
</feature>
<dbReference type="InterPro" id="IPR022812">
    <property type="entry name" value="Dynamin"/>
</dbReference>
<dbReference type="InterPro" id="IPR027417">
    <property type="entry name" value="P-loop_NTPase"/>
</dbReference>
<proteinExistence type="predicted"/>
<name>A0A6J3M5Y5_9PEZI</name>
<dbReference type="Pfam" id="PF01031">
    <property type="entry name" value="Dynamin_M"/>
    <property type="match status" value="1"/>
</dbReference>
<dbReference type="GO" id="GO:0016559">
    <property type="term" value="P:peroxisome fission"/>
    <property type="evidence" value="ECO:0007669"/>
    <property type="project" value="TreeGrafter"/>
</dbReference>
<dbReference type="InterPro" id="IPR020850">
    <property type="entry name" value="GED_dom"/>
</dbReference>
<evidence type="ECO:0000313" key="6">
    <source>
        <dbReference type="Proteomes" id="UP000504637"/>
    </source>
</evidence>
<evidence type="ECO:0000259" key="4">
    <source>
        <dbReference type="PROSITE" id="PS51388"/>
    </source>
</evidence>
<dbReference type="SMART" id="SM00053">
    <property type="entry name" value="DYNc"/>
    <property type="match status" value="1"/>
</dbReference>
<protein>
    <recommendedName>
        <fullName evidence="8">Dynamin family protein</fullName>
    </recommendedName>
</protein>
<keyword evidence="2" id="KW-0342">GTP-binding</keyword>
<keyword evidence="1" id="KW-0547">Nucleotide-binding</keyword>
<feature type="domain" description="Dynamin-type G" evidence="5">
    <location>
        <begin position="33"/>
        <end position="329"/>
    </location>
</feature>
<dbReference type="PROSITE" id="PS51388">
    <property type="entry name" value="GED"/>
    <property type="match status" value="1"/>
</dbReference>
<gene>
    <name evidence="7" type="ORF">K489DRAFT_389167</name>
</gene>
<dbReference type="SUPFAM" id="SSF52540">
    <property type="entry name" value="P-loop containing nucleoside triphosphate hydrolases"/>
    <property type="match status" value="1"/>
</dbReference>
<dbReference type="GO" id="GO:0005739">
    <property type="term" value="C:mitochondrion"/>
    <property type="evidence" value="ECO:0007669"/>
    <property type="project" value="TreeGrafter"/>
</dbReference>
<dbReference type="GO" id="GO:0008017">
    <property type="term" value="F:microtubule binding"/>
    <property type="evidence" value="ECO:0007669"/>
    <property type="project" value="TreeGrafter"/>
</dbReference>
<dbReference type="GO" id="GO:0006897">
    <property type="term" value="P:endocytosis"/>
    <property type="evidence" value="ECO:0007669"/>
    <property type="project" value="TreeGrafter"/>
</dbReference>
<evidence type="ECO:0000313" key="7">
    <source>
        <dbReference type="RefSeq" id="XP_033459298.1"/>
    </source>
</evidence>
<evidence type="ECO:0008006" key="8">
    <source>
        <dbReference type="Google" id="ProtNLM"/>
    </source>
</evidence>
<dbReference type="InterPro" id="IPR030381">
    <property type="entry name" value="G_DYNAMIN_dom"/>
</dbReference>
<evidence type="ECO:0000259" key="5">
    <source>
        <dbReference type="PROSITE" id="PS51718"/>
    </source>
</evidence>
<evidence type="ECO:0000256" key="1">
    <source>
        <dbReference type="ARBA" id="ARBA00022741"/>
    </source>
</evidence>
<reference evidence="7" key="2">
    <citation type="submission" date="2020-04" db="EMBL/GenBank/DDBJ databases">
        <authorList>
            <consortium name="NCBI Genome Project"/>
        </authorList>
    </citation>
    <scope>NUCLEOTIDE SEQUENCE</scope>
    <source>
        <strain evidence="7">CBS 342.82</strain>
    </source>
</reference>